<name>A0A432PJR4_9HYPH</name>
<comment type="caution">
    <text evidence="1">The sequence shown here is derived from an EMBL/GenBank/DDBJ whole genome shotgun (WGS) entry which is preliminary data.</text>
</comment>
<evidence type="ECO:0000313" key="2">
    <source>
        <dbReference type="Proteomes" id="UP000278823"/>
    </source>
</evidence>
<sequence length="175" mass="20493">MEDPRYFYKHRSKELDIRKLNAAIDNWVREERKRGSTNGQMRHRIIREIVCATGVSRARAEHAYWLFLKIRKTQALAKMSGSDARYIMKDDRLVEVLLMLRKAESRSSAVVPEGPSKLRKPRGAICIAPIQSANDHGRNQNRYQGCLFDLNAHQPWWERWHREYAKIHDPDAGGR</sequence>
<gene>
    <name evidence="1" type="ORF">EFQ99_16395</name>
</gene>
<dbReference type="AlphaFoldDB" id="A0A432PJR4"/>
<dbReference type="EMBL" id="RJTH01000005">
    <property type="protein sequence ID" value="RUM24366.1"/>
    <property type="molecule type" value="Genomic_DNA"/>
</dbReference>
<reference evidence="2" key="1">
    <citation type="submission" date="2018-11" db="EMBL/GenBank/DDBJ databases">
        <title>Rhizobium chutanense sp. nov., isolated from root nodules of Phaseolus vulgaris in China.</title>
        <authorList>
            <person name="Huo Y."/>
        </authorList>
    </citation>
    <scope>NUCLEOTIDE SEQUENCE [LARGE SCALE GENOMIC DNA]</scope>
    <source>
        <strain evidence="2">CCBAU 65647</strain>
    </source>
</reference>
<protein>
    <submittedName>
        <fullName evidence="1">Uncharacterized protein</fullName>
    </submittedName>
</protein>
<keyword evidence="2" id="KW-1185">Reference proteome</keyword>
<organism evidence="1 2">
    <name type="scientific">Rhizobium vallis</name>
    <dbReference type="NCBI Taxonomy" id="634290"/>
    <lineage>
        <taxon>Bacteria</taxon>
        <taxon>Pseudomonadati</taxon>
        <taxon>Pseudomonadota</taxon>
        <taxon>Alphaproteobacteria</taxon>
        <taxon>Hyphomicrobiales</taxon>
        <taxon>Rhizobiaceae</taxon>
        <taxon>Rhizobium/Agrobacterium group</taxon>
        <taxon>Rhizobium</taxon>
    </lineage>
</organism>
<accession>A0A432PJR4</accession>
<dbReference type="Proteomes" id="UP000278823">
    <property type="component" value="Unassembled WGS sequence"/>
</dbReference>
<proteinExistence type="predicted"/>
<evidence type="ECO:0000313" key="1">
    <source>
        <dbReference type="EMBL" id="RUM24366.1"/>
    </source>
</evidence>
<dbReference type="RefSeq" id="WP_164736382.1">
    <property type="nucleotide sequence ID" value="NZ_ML133690.1"/>
</dbReference>